<organism evidence="1 2">
    <name type="scientific">Cytospora mali</name>
    <name type="common">Apple Valsa canker fungus</name>
    <name type="synonym">Valsa mali</name>
    <dbReference type="NCBI Taxonomy" id="578113"/>
    <lineage>
        <taxon>Eukaryota</taxon>
        <taxon>Fungi</taxon>
        <taxon>Dikarya</taxon>
        <taxon>Ascomycota</taxon>
        <taxon>Pezizomycotina</taxon>
        <taxon>Sordariomycetes</taxon>
        <taxon>Sordariomycetidae</taxon>
        <taxon>Diaporthales</taxon>
        <taxon>Cytosporaceae</taxon>
        <taxon>Cytospora</taxon>
    </lineage>
</organism>
<dbReference type="EMBL" id="CM003107">
    <property type="protein sequence ID" value="KUI73162.1"/>
    <property type="molecule type" value="Genomic_DNA"/>
</dbReference>
<dbReference type="AlphaFoldDB" id="A0A194WA22"/>
<name>A0A194WA22_CYTMA</name>
<protein>
    <submittedName>
        <fullName evidence="1">Uncharacterized protein</fullName>
    </submittedName>
</protein>
<proteinExistence type="predicted"/>
<gene>
    <name evidence="1" type="ORF">VM1G_08738</name>
</gene>
<dbReference type="Proteomes" id="UP000078559">
    <property type="component" value="Chromosome 10"/>
</dbReference>
<keyword evidence="2" id="KW-1185">Reference proteome</keyword>
<sequence>MSNDAHGKALLSAAQQVQGKSAIFADAQRRTNTTHAGIRNRVVAEDGINVVRGKKKKDDL</sequence>
<evidence type="ECO:0000313" key="1">
    <source>
        <dbReference type="EMBL" id="KUI73162.1"/>
    </source>
</evidence>
<accession>A0A194WA22</accession>
<reference evidence="1" key="1">
    <citation type="submission" date="2014-12" db="EMBL/GenBank/DDBJ databases">
        <title>Genome Sequence of Valsa Canker Pathogens Uncovers a Specific Adaption of Colonization on Woody Bark.</title>
        <authorList>
            <person name="Yin Z."/>
            <person name="Liu H."/>
            <person name="Gao X."/>
            <person name="Li Z."/>
            <person name="Song N."/>
            <person name="Ke X."/>
            <person name="Dai Q."/>
            <person name="Wu Y."/>
            <person name="Sun Y."/>
            <person name="Xu J.-R."/>
            <person name="Kang Z.K."/>
            <person name="Wang L."/>
            <person name="Huang L."/>
        </authorList>
    </citation>
    <scope>NUCLEOTIDE SEQUENCE [LARGE SCALE GENOMIC DNA]</scope>
    <source>
        <strain evidence="1">03-8</strain>
    </source>
</reference>
<evidence type="ECO:0000313" key="2">
    <source>
        <dbReference type="Proteomes" id="UP000078559"/>
    </source>
</evidence>